<dbReference type="OrthoDB" id="5399555at2759"/>
<evidence type="ECO:0000313" key="3">
    <source>
        <dbReference type="Proteomes" id="UP000247233"/>
    </source>
</evidence>
<accession>A0A317VZ72</accession>
<comment type="caution">
    <text evidence="2">The sequence shown here is derived from an EMBL/GenBank/DDBJ whole genome shotgun (WGS) entry which is preliminary data.</text>
</comment>
<dbReference type="EMBL" id="MSFL01000015">
    <property type="protein sequence ID" value="PWY79563.1"/>
    <property type="molecule type" value="Genomic_DNA"/>
</dbReference>
<organism evidence="2 3">
    <name type="scientific">Aspergillus heteromorphus CBS 117.55</name>
    <dbReference type="NCBI Taxonomy" id="1448321"/>
    <lineage>
        <taxon>Eukaryota</taxon>
        <taxon>Fungi</taxon>
        <taxon>Dikarya</taxon>
        <taxon>Ascomycota</taxon>
        <taxon>Pezizomycotina</taxon>
        <taxon>Eurotiomycetes</taxon>
        <taxon>Eurotiomycetidae</taxon>
        <taxon>Eurotiales</taxon>
        <taxon>Aspergillaceae</taxon>
        <taxon>Aspergillus</taxon>
        <taxon>Aspergillus subgen. Circumdati</taxon>
    </lineage>
</organism>
<dbReference type="AlphaFoldDB" id="A0A317VZ72"/>
<feature type="compositionally biased region" description="Basic and acidic residues" evidence="1">
    <location>
        <begin position="1"/>
        <end position="11"/>
    </location>
</feature>
<sequence length="124" mass="13476">MARHTSLDSERPIMTQSARTSKRFSTVSGSPSVASSEGTFAGLPAGDPRLADFHNLRDGLERLENKPLLKQRFVPTPEKTDDLSKLALGAKVERALGRRMTGQDAVMREPVLNEKATVESTASP</sequence>
<gene>
    <name evidence="2" type="ORF">BO70DRAFT_50422</name>
</gene>
<feature type="region of interest" description="Disordered" evidence="1">
    <location>
        <begin position="101"/>
        <end position="124"/>
    </location>
</feature>
<feature type="compositionally biased region" description="Low complexity" evidence="1">
    <location>
        <begin position="25"/>
        <end position="39"/>
    </location>
</feature>
<evidence type="ECO:0000256" key="1">
    <source>
        <dbReference type="SAM" id="MobiDB-lite"/>
    </source>
</evidence>
<dbReference type="RefSeq" id="XP_025398586.1">
    <property type="nucleotide sequence ID" value="XM_025548494.1"/>
</dbReference>
<reference evidence="2 3" key="1">
    <citation type="submission" date="2016-12" db="EMBL/GenBank/DDBJ databases">
        <title>The genomes of Aspergillus section Nigri reveals drivers in fungal speciation.</title>
        <authorList>
            <consortium name="DOE Joint Genome Institute"/>
            <person name="Vesth T.C."/>
            <person name="Nybo J."/>
            <person name="Theobald S."/>
            <person name="Brandl J."/>
            <person name="Frisvad J.C."/>
            <person name="Nielsen K.F."/>
            <person name="Lyhne E.K."/>
            <person name="Kogle M.E."/>
            <person name="Kuo A."/>
            <person name="Riley R."/>
            <person name="Clum A."/>
            <person name="Nolan M."/>
            <person name="Lipzen A."/>
            <person name="Salamov A."/>
            <person name="Henrissat B."/>
            <person name="Wiebenga A."/>
            <person name="De Vries R.P."/>
            <person name="Grigoriev I.V."/>
            <person name="Mortensen U.H."/>
            <person name="Andersen M.R."/>
            <person name="Baker S.E."/>
        </authorList>
    </citation>
    <scope>NUCLEOTIDE SEQUENCE [LARGE SCALE GENOMIC DNA]</scope>
    <source>
        <strain evidence="2 3">CBS 117.55</strain>
    </source>
</reference>
<proteinExistence type="predicted"/>
<evidence type="ECO:0000313" key="2">
    <source>
        <dbReference type="EMBL" id="PWY79563.1"/>
    </source>
</evidence>
<name>A0A317VZ72_9EURO</name>
<dbReference type="Proteomes" id="UP000247233">
    <property type="component" value="Unassembled WGS sequence"/>
</dbReference>
<protein>
    <submittedName>
        <fullName evidence="2">Uncharacterized protein</fullName>
    </submittedName>
</protein>
<dbReference type="VEuPathDB" id="FungiDB:BO70DRAFT_50422"/>
<dbReference type="GeneID" id="37070731"/>
<feature type="region of interest" description="Disordered" evidence="1">
    <location>
        <begin position="1"/>
        <end position="48"/>
    </location>
</feature>
<keyword evidence="3" id="KW-1185">Reference proteome</keyword>